<protein>
    <recommendedName>
        <fullName evidence="2">KH homology domain-containing protein 4</fullName>
    </recommendedName>
    <alternativeName>
        <fullName evidence="3">Brings lots of money 7</fullName>
    </alternativeName>
</protein>
<feature type="compositionally biased region" description="Pro residues" evidence="6">
    <location>
        <begin position="961"/>
        <end position="973"/>
    </location>
</feature>
<evidence type="ECO:0000313" key="8">
    <source>
        <dbReference type="EMBL" id="NOV48564.1"/>
    </source>
</evidence>
<feature type="region of interest" description="Disordered" evidence="6">
    <location>
        <begin position="606"/>
        <end position="680"/>
    </location>
</feature>
<feature type="compositionally biased region" description="Basic and acidic residues" evidence="6">
    <location>
        <begin position="608"/>
        <end position="622"/>
    </location>
</feature>
<evidence type="ECO:0000256" key="5">
    <source>
        <dbReference type="PROSITE-ProRule" id="PRU00117"/>
    </source>
</evidence>
<organism evidence="8">
    <name type="scientific">Xenopsylla cheopis</name>
    <name type="common">Oriental rat flea</name>
    <name type="synonym">Pulex cheopis</name>
    <dbReference type="NCBI Taxonomy" id="163159"/>
    <lineage>
        <taxon>Eukaryota</taxon>
        <taxon>Metazoa</taxon>
        <taxon>Ecdysozoa</taxon>
        <taxon>Arthropoda</taxon>
        <taxon>Hexapoda</taxon>
        <taxon>Insecta</taxon>
        <taxon>Pterygota</taxon>
        <taxon>Neoptera</taxon>
        <taxon>Endopterygota</taxon>
        <taxon>Siphonaptera</taxon>
        <taxon>Pulicidae</taxon>
        <taxon>Xenopsyllinae</taxon>
        <taxon>Xenopsylla</taxon>
    </lineage>
</organism>
<dbReference type="InterPro" id="IPR047890">
    <property type="entry name" value="KHDC4_KH-I_first"/>
</dbReference>
<dbReference type="GO" id="GO:0032259">
    <property type="term" value="P:methylation"/>
    <property type="evidence" value="ECO:0007669"/>
    <property type="project" value="UniProtKB-KW"/>
</dbReference>
<dbReference type="FunFam" id="3.30.1370.10:FF:000037">
    <property type="entry name" value="KH domain protein"/>
    <property type="match status" value="1"/>
</dbReference>
<dbReference type="SUPFAM" id="SSF54791">
    <property type="entry name" value="Eukaryotic type KH-domain (KH-domain type I)"/>
    <property type="match status" value="2"/>
</dbReference>
<dbReference type="GO" id="GO:0008168">
    <property type="term" value="F:methyltransferase activity"/>
    <property type="evidence" value="ECO:0007669"/>
    <property type="project" value="UniProtKB-KW"/>
</dbReference>
<accession>A0A6M2DRZ2</accession>
<keyword evidence="5" id="KW-0694">RNA-binding</keyword>
<dbReference type="CDD" id="cd22386">
    <property type="entry name" value="KH-I_KHDC4_rpt2"/>
    <property type="match status" value="1"/>
</dbReference>
<dbReference type="InterPro" id="IPR047889">
    <property type="entry name" value="KHDC4_KH-I_second"/>
</dbReference>
<proteinExistence type="inferred from homology"/>
<dbReference type="Pfam" id="PF23469">
    <property type="entry name" value="KH_12"/>
    <property type="match status" value="1"/>
</dbReference>
<keyword evidence="8" id="KW-0489">Methyltransferase</keyword>
<dbReference type="CDD" id="cd22385">
    <property type="entry name" value="KH-I_KHDC4_rpt1"/>
    <property type="match status" value="1"/>
</dbReference>
<dbReference type="EMBL" id="GIIL01004838">
    <property type="protein sequence ID" value="NOV48564.1"/>
    <property type="molecule type" value="Transcribed_RNA"/>
</dbReference>
<dbReference type="PANTHER" id="PTHR15744:SF0">
    <property type="entry name" value="KH HOMOLOGY DOMAIN-CONTAINING PROTEIN 4"/>
    <property type="match status" value="1"/>
</dbReference>
<dbReference type="InterPro" id="IPR031121">
    <property type="entry name" value="RIK/BLOM7"/>
</dbReference>
<feature type="region of interest" description="Disordered" evidence="6">
    <location>
        <begin position="928"/>
        <end position="1002"/>
    </location>
</feature>
<evidence type="ECO:0000256" key="4">
    <source>
        <dbReference type="ARBA" id="ARBA00045732"/>
    </source>
</evidence>
<feature type="domain" description="K Homology" evidence="7">
    <location>
        <begin position="156"/>
        <end position="242"/>
    </location>
</feature>
<sequence>MYKTNQMMKAASAAAKVDSLLMAKGKLRMESPKIGLLPTPGKPNDLFTTELEINDTPLSARNLLTKGQTQEEISQYSSAAISTRGRYLTQNERIQNPNDRALYLFIQGPTRQSLDLAIQKINEIIRGEQNQSNQRYSNRNKPQLPPLMSIQTNVTSVDKVMIGLDHAPPAFDLRGRIIGQGGTNLEYIRNETGAVVTLRGRGSLFIDPSSGTESLEPLHFFIEHPRYDGVVAARQLALNLMETLQQELAQFLQTNPPNMVNIQAITPNTGIVQPSQQQIFPPVHQPIAIPPPILSGPPPVQHPQIQHNILNQHNLITQPALQVQPALNIIQPSIQSNVINAQGIIQQPQMQQPLLVQQSQPGMVLNNLPQNIQLPQVNLPPPGVHIPQQQGPLVPNNVQPNQQHVLLSHPPPTMNIPPPNIPPPNQGLIIVSSAPSQYSQQPQMFVSQATQINPVQGLNQSYQYHIIQGTNPIYATAQQLGNHPSVVAGQINDIKTNAVGSQQFQTMTVQQVYQQPIISGQEQIVTQTLPPGQQYIVTPNSGPIYIVPPPTQTLQTQPNQTIESISVQSQHHIIPNSLPNQHDPQPIINQTVTLENNLHLNQVQNEQIENREKDKEENKNSIKENSGSRAENEIKEENVNDTSNIQADKTPSVDCSPQLQSNQIPTHPDTASKIESHQLQGQDSINHQVPVNNDIYLNQHQAPPPNQIIQHQLNPPPPMLQMPPQIVPPPNNAPPQIPIFSVANPQQIIAKPPFQINGQIHTSQPQSWVPAQHQNWLPNTSQVATHNANFAALPYQATPNQFGGQNQNPAMIASQVVSPEFDIENRQLNQQNVVLPASAGAMQNNVDASTLQTHSQNMGARPRLGQKRKMYDDNWRPQQGIGNGGLMGPNSRYPAPPSAVVSQHNNNVNIRHQIPKGDHLDINSLEMNDQNQAPPGYTQDNAELFRGPPMRVIQGFDPRSRMPPPPPPPPQRPAAPYQISAWNGQEHGPHPYPQYETRQWMA</sequence>
<keyword evidence="8" id="KW-0808">Transferase</keyword>
<name>A0A6M2DRZ2_XENCH</name>
<evidence type="ECO:0000259" key="7">
    <source>
        <dbReference type="SMART" id="SM00322"/>
    </source>
</evidence>
<evidence type="ECO:0000256" key="6">
    <source>
        <dbReference type="SAM" id="MobiDB-lite"/>
    </source>
</evidence>
<comment type="function">
    <text evidence="4">RNA-binding protein involved in pre-mRNA splicing. Interacts with the PRP19C/Prp19 complex/NTC/Nineteen complex which is part of the spliceosome. Involved in regulating splice site selection. Binds preferentially RNA with A/C rich sequences and poly-C stretches.</text>
</comment>
<evidence type="ECO:0000256" key="2">
    <source>
        <dbReference type="ARBA" id="ARBA00017795"/>
    </source>
</evidence>
<evidence type="ECO:0000256" key="1">
    <source>
        <dbReference type="ARBA" id="ARBA00006093"/>
    </source>
</evidence>
<comment type="similarity">
    <text evidence="1">Belongs to the KHDC4 family.</text>
</comment>
<dbReference type="GO" id="GO:0003723">
    <property type="term" value="F:RNA binding"/>
    <property type="evidence" value="ECO:0007669"/>
    <property type="project" value="UniProtKB-UniRule"/>
</dbReference>
<dbReference type="InterPro" id="IPR056149">
    <property type="entry name" value="PRP5/DDX46/KHDC4_KH"/>
</dbReference>
<dbReference type="PROSITE" id="PS50084">
    <property type="entry name" value="KH_TYPE_1"/>
    <property type="match status" value="1"/>
</dbReference>
<dbReference type="GO" id="GO:0005634">
    <property type="term" value="C:nucleus"/>
    <property type="evidence" value="ECO:0007669"/>
    <property type="project" value="InterPro"/>
</dbReference>
<dbReference type="SMART" id="SM00322">
    <property type="entry name" value="KH"/>
    <property type="match status" value="1"/>
</dbReference>
<dbReference type="Gene3D" id="3.30.1370.10">
    <property type="entry name" value="K Homology domain, type 1"/>
    <property type="match status" value="2"/>
</dbReference>
<dbReference type="PANTHER" id="PTHR15744">
    <property type="entry name" value="BLOM7"/>
    <property type="match status" value="1"/>
</dbReference>
<feature type="compositionally biased region" description="Polar residues" evidence="6">
    <location>
        <begin position="640"/>
        <end position="665"/>
    </location>
</feature>
<dbReference type="InterPro" id="IPR055256">
    <property type="entry name" value="KH_1_KHDC4/BBP-like"/>
</dbReference>
<reference evidence="8" key="1">
    <citation type="submission" date="2020-03" db="EMBL/GenBank/DDBJ databases">
        <title>Transcriptomic Profiling of the Digestive Tract of the Rat Flea, Xenopsylla cheopis, Following Blood Feeding and Infection with Yersinia pestis.</title>
        <authorList>
            <person name="Bland D.M."/>
            <person name="Martens C.A."/>
            <person name="Virtaneva K."/>
            <person name="Kanakabandi K."/>
            <person name="Long D."/>
            <person name="Rosenke R."/>
            <person name="Saturday G.A."/>
            <person name="Hoyt F.H."/>
            <person name="Bruno D.P."/>
            <person name="Ribeiro J.M.C."/>
            <person name="Hinnebusch J."/>
        </authorList>
    </citation>
    <scope>NUCLEOTIDE SEQUENCE</scope>
</reference>
<feature type="compositionally biased region" description="Polar residues" evidence="6">
    <location>
        <begin position="928"/>
        <end position="941"/>
    </location>
</feature>
<dbReference type="AlphaFoldDB" id="A0A6M2DRZ2"/>
<dbReference type="InterPro" id="IPR036612">
    <property type="entry name" value="KH_dom_type_1_sf"/>
</dbReference>
<evidence type="ECO:0000256" key="3">
    <source>
        <dbReference type="ARBA" id="ARBA00030267"/>
    </source>
</evidence>
<dbReference type="InterPro" id="IPR004087">
    <property type="entry name" value="KH_dom"/>
</dbReference>
<dbReference type="Pfam" id="PF22675">
    <property type="entry name" value="KH-I_KHDC4-BBP"/>
    <property type="match status" value="1"/>
</dbReference>